<dbReference type="NCBIfam" id="TIGR00787">
    <property type="entry name" value="dctP"/>
    <property type="match status" value="1"/>
</dbReference>
<protein>
    <submittedName>
        <fullName evidence="5">TRAP dicarboxylate transporter, DctP subunit</fullName>
    </submittedName>
</protein>
<dbReference type="GO" id="GO:0055085">
    <property type="term" value="P:transmembrane transport"/>
    <property type="evidence" value="ECO:0007669"/>
    <property type="project" value="InterPro"/>
</dbReference>
<comment type="subcellular location">
    <subcellularLocation>
        <location evidence="1">Cell envelope</location>
    </subcellularLocation>
</comment>
<dbReference type="InterPro" id="IPR004682">
    <property type="entry name" value="TRAP_DctP"/>
</dbReference>
<dbReference type="PIRSF" id="PIRSF006470">
    <property type="entry name" value="DctB"/>
    <property type="match status" value="1"/>
</dbReference>
<dbReference type="InterPro" id="IPR018389">
    <property type="entry name" value="DctP_fam"/>
</dbReference>
<dbReference type="GO" id="GO:0030288">
    <property type="term" value="C:outer membrane-bounded periplasmic space"/>
    <property type="evidence" value="ECO:0007669"/>
    <property type="project" value="InterPro"/>
</dbReference>
<dbReference type="HOGENOM" id="CLU_036176_1_1_5"/>
<evidence type="ECO:0000256" key="1">
    <source>
        <dbReference type="ARBA" id="ARBA00004196"/>
    </source>
</evidence>
<dbReference type="Pfam" id="PF03480">
    <property type="entry name" value="DctP"/>
    <property type="match status" value="1"/>
</dbReference>
<dbReference type="Gene3D" id="3.40.190.170">
    <property type="entry name" value="Bacterial extracellular solute-binding protein, family 7"/>
    <property type="match status" value="1"/>
</dbReference>
<accession>B8IHV5</accession>
<dbReference type="EMBL" id="CP001349">
    <property type="protein sequence ID" value="ACL55993.1"/>
    <property type="molecule type" value="Genomic_DNA"/>
</dbReference>
<dbReference type="OrthoDB" id="9803763at2"/>
<reference evidence="5 6" key="1">
    <citation type="submission" date="2009-01" db="EMBL/GenBank/DDBJ databases">
        <title>Complete sequence of chromosome of Methylobacterium nodulans ORS 2060.</title>
        <authorList>
            <consortium name="US DOE Joint Genome Institute"/>
            <person name="Lucas S."/>
            <person name="Copeland A."/>
            <person name="Lapidus A."/>
            <person name="Glavina del Rio T."/>
            <person name="Dalin E."/>
            <person name="Tice H."/>
            <person name="Bruce D."/>
            <person name="Goodwin L."/>
            <person name="Pitluck S."/>
            <person name="Sims D."/>
            <person name="Brettin T."/>
            <person name="Detter J.C."/>
            <person name="Han C."/>
            <person name="Larimer F."/>
            <person name="Land M."/>
            <person name="Hauser L."/>
            <person name="Kyrpides N."/>
            <person name="Ivanova N."/>
            <person name="Marx C.J."/>
            <person name="Richardson P."/>
        </authorList>
    </citation>
    <scope>NUCLEOTIDE SEQUENCE [LARGE SCALE GENOMIC DNA]</scope>
    <source>
        <strain evidence="6">LMG 21967 / CNCM I-2342 / ORS 2060</strain>
    </source>
</reference>
<keyword evidence="3" id="KW-0813">Transport</keyword>
<keyword evidence="6" id="KW-1185">Reference proteome</keyword>
<organism evidence="5 6">
    <name type="scientific">Methylobacterium nodulans (strain LMG 21967 / CNCM I-2342 / ORS 2060)</name>
    <dbReference type="NCBI Taxonomy" id="460265"/>
    <lineage>
        <taxon>Bacteria</taxon>
        <taxon>Pseudomonadati</taxon>
        <taxon>Pseudomonadota</taxon>
        <taxon>Alphaproteobacteria</taxon>
        <taxon>Hyphomicrobiales</taxon>
        <taxon>Methylobacteriaceae</taxon>
        <taxon>Methylobacterium</taxon>
    </lineage>
</organism>
<dbReference type="Proteomes" id="UP000008207">
    <property type="component" value="Chromosome"/>
</dbReference>
<dbReference type="KEGG" id="mno:Mnod_0980"/>
<evidence type="ECO:0000313" key="6">
    <source>
        <dbReference type="Proteomes" id="UP000008207"/>
    </source>
</evidence>
<gene>
    <name evidence="5" type="ordered locus">Mnod_0980</name>
</gene>
<sequence>MVTQGGISRRGVTAGLLAAGLIGGGALPVRAQRAKYRLRYGTAFPADHPGAVRIREAAEAIATATNGEVNLQVYPNSQLGGEADMFSQVRSGALDFMSTSGVNQTVLPVGGINAVAFAFDDYAKVWAAMDGDLGAYVRAQFAKIGLHVFDKMLDNGYRNITTAAKPIAGPDDLKGLKIRVPGNQLWVTMFDALGAAPTPINFGELYAALQTHIVDGQENPLALISSAKLYEVQKHIALTGHIWDGHHVFTNARRWAAMPEAIRASITKGLTEAALKEREDILRLNEELIASITKAGVTFSKPDKQPFREVLKKAGFYADWKGRFGAEPWALLEKYAGPL</sequence>
<evidence type="ECO:0000256" key="2">
    <source>
        <dbReference type="ARBA" id="ARBA00009023"/>
    </source>
</evidence>
<dbReference type="PANTHER" id="PTHR33376:SF4">
    <property type="entry name" value="SIALIC ACID-BINDING PERIPLASMIC PROTEIN SIAP"/>
    <property type="match status" value="1"/>
</dbReference>
<dbReference type="eggNOG" id="COG1638">
    <property type="taxonomic scope" value="Bacteria"/>
</dbReference>
<dbReference type="STRING" id="460265.Mnod_0980"/>
<dbReference type="PANTHER" id="PTHR33376">
    <property type="match status" value="1"/>
</dbReference>
<keyword evidence="4" id="KW-0732">Signal</keyword>
<evidence type="ECO:0000313" key="5">
    <source>
        <dbReference type="EMBL" id="ACL55993.1"/>
    </source>
</evidence>
<evidence type="ECO:0000256" key="3">
    <source>
        <dbReference type="ARBA" id="ARBA00022448"/>
    </source>
</evidence>
<comment type="similarity">
    <text evidence="2">Belongs to the bacterial solute-binding protein 7 family.</text>
</comment>
<proteinExistence type="inferred from homology"/>
<dbReference type="AlphaFoldDB" id="B8IHV5"/>
<dbReference type="InterPro" id="IPR038404">
    <property type="entry name" value="TRAP_DctP_sf"/>
</dbReference>
<evidence type="ECO:0000256" key="4">
    <source>
        <dbReference type="ARBA" id="ARBA00022729"/>
    </source>
</evidence>
<dbReference type="RefSeq" id="WP_015927691.1">
    <property type="nucleotide sequence ID" value="NC_011894.1"/>
</dbReference>
<name>B8IHV5_METNO</name>
<dbReference type="CDD" id="cd13603">
    <property type="entry name" value="PBP2_TRAP_Siap_TeaA_like"/>
    <property type="match status" value="1"/>
</dbReference>
<dbReference type="NCBIfam" id="NF037995">
    <property type="entry name" value="TRAP_S1"/>
    <property type="match status" value="1"/>
</dbReference>